<protein>
    <submittedName>
        <fullName evidence="9">O-antigen polymerase</fullName>
    </submittedName>
</protein>
<keyword evidence="6" id="KW-0175">Coiled coil</keyword>
<name>F6DP49_DESRL</name>
<organism evidence="9 10">
    <name type="scientific">Desulforamulus ruminis (strain ATCC 23193 / DSM 2154 / NCIMB 8452 / DL)</name>
    <name type="common">Desulfotomaculum ruminis</name>
    <dbReference type="NCBI Taxonomy" id="696281"/>
    <lineage>
        <taxon>Bacteria</taxon>
        <taxon>Bacillati</taxon>
        <taxon>Bacillota</taxon>
        <taxon>Clostridia</taxon>
        <taxon>Eubacteriales</taxon>
        <taxon>Peptococcaceae</taxon>
        <taxon>Desulforamulus</taxon>
    </lineage>
</organism>
<feature type="transmembrane region" description="Helical" evidence="7">
    <location>
        <begin position="21"/>
        <end position="45"/>
    </location>
</feature>
<feature type="transmembrane region" description="Helical" evidence="7">
    <location>
        <begin position="395"/>
        <end position="418"/>
    </location>
</feature>
<feature type="domain" description="O-antigen ligase-related" evidence="8">
    <location>
        <begin position="213"/>
        <end position="411"/>
    </location>
</feature>
<keyword evidence="2 7" id="KW-0812">Transmembrane</keyword>
<feature type="transmembrane region" description="Helical" evidence="7">
    <location>
        <begin position="248"/>
        <end position="269"/>
    </location>
</feature>
<dbReference type="Pfam" id="PF04932">
    <property type="entry name" value="Wzy_C"/>
    <property type="match status" value="1"/>
</dbReference>
<reference evidence="10" key="1">
    <citation type="submission" date="2011-05" db="EMBL/GenBank/DDBJ databases">
        <title>Complete sequence of Desulfotomaculum ruminis DSM 2154.</title>
        <authorList>
            <person name="Lucas S."/>
            <person name="Copeland A."/>
            <person name="Lapidus A."/>
            <person name="Cheng J.-F."/>
            <person name="Goodwin L."/>
            <person name="Pitluck S."/>
            <person name="Lu M."/>
            <person name="Detter J.C."/>
            <person name="Han C."/>
            <person name="Tapia R."/>
            <person name="Land M."/>
            <person name="Hauser L."/>
            <person name="Kyrpides N."/>
            <person name="Ivanova N."/>
            <person name="Mikhailova N."/>
            <person name="Pagani I."/>
            <person name="Stams A.J.M."/>
            <person name="Plugge C.M."/>
            <person name="Muyzer G."/>
            <person name="Kuever J."/>
            <person name="Parshina S.N."/>
            <person name="Ivanova A.E."/>
            <person name="Nazina T.N."/>
            <person name="Brambilla E."/>
            <person name="Spring S."/>
            <person name="Klenk H.-P."/>
            <person name="Woyke T."/>
        </authorList>
    </citation>
    <scope>NUCLEOTIDE SEQUENCE [LARGE SCALE GENOMIC DNA]</scope>
    <source>
        <strain evidence="10">ATCC 23193 / DSM 2154 / NCIB 8452 / DL</strain>
    </source>
</reference>
<dbReference type="HOGENOM" id="CLU_011929_0_0_9"/>
<feature type="transmembrane region" description="Helical" evidence="7">
    <location>
        <begin position="438"/>
        <end position="455"/>
    </location>
</feature>
<feature type="transmembrane region" description="Helical" evidence="7">
    <location>
        <begin position="137"/>
        <end position="157"/>
    </location>
</feature>
<dbReference type="AlphaFoldDB" id="F6DP49"/>
<accession>F6DP49</accession>
<dbReference type="RefSeq" id="WP_013843624.1">
    <property type="nucleotide sequence ID" value="NC_015589.1"/>
</dbReference>
<dbReference type="InterPro" id="IPR007016">
    <property type="entry name" value="O-antigen_ligase-rel_domated"/>
</dbReference>
<dbReference type="STRING" id="696281.Desru_3678"/>
<keyword evidence="10" id="KW-1185">Reference proteome</keyword>
<gene>
    <name evidence="9" type="ordered locus">Desru_3678</name>
</gene>
<evidence type="ECO:0000256" key="2">
    <source>
        <dbReference type="ARBA" id="ARBA00022692"/>
    </source>
</evidence>
<proteinExistence type="predicted"/>
<keyword evidence="3 7" id="KW-1133">Transmembrane helix</keyword>
<feature type="transmembrane region" description="Helical" evidence="7">
    <location>
        <begin position="108"/>
        <end position="125"/>
    </location>
</feature>
<dbReference type="eggNOG" id="COG0457">
    <property type="taxonomic scope" value="Bacteria"/>
</dbReference>
<feature type="transmembrane region" description="Helical" evidence="7">
    <location>
        <begin position="51"/>
        <end position="68"/>
    </location>
</feature>
<feature type="coiled-coil region" evidence="6">
    <location>
        <begin position="733"/>
        <end position="760"/>
    </location>
</feature>
<feature type="transmembrane region" description="Helical" evidence="7">
    <location>
        <begin position="315"/>
        <end position="339"/>
    </location>
</feature>
<dbReference type="Gene3D" id="1.25.40.10">
    <property type="entry name" value="Tetratricopeptide repeat domain"/>
    <property type="match status" value="1"/>
</dbReference>
<dbReference type="SUPFAM" id="SSF48452">
    <property type="entry name" value="TPR-like"/>
    <property type="match status" value="1"/>
</dbReference>
<dbReference type="EMBL" id="CP002780">
    <property type="protein sequence ID" value="AEG61878.1"/>
    <property type="molecule type" value="Genomic_DNA"/>
</dbReference>
<reference evidence="9 10" key="2">
    <citation type="journal article" date="2012" name="Stand. Genomic Sci.">
        <title>Complete genome sequence of the sulfate-reducing firmicute Desulfotomaculum ruminis type strain (DL(T)).</title>
        <authorList>
            <person name="Spring S."/>
            <person name="Visser M."/>
            <person name="Lu M."/>
            <person name="Copeland A."/>
            <person name="Lapidus A."/>
            <person name="Lucas S."/>
            <person name="Cheng J.F."/>
            <person name="Han C."/>
            <person name="Tapia R."/>
            <person name="Goodwin L.A."/>
            <person name="Pitluck S."/>
            <person name="Ivanova N."/>
            <person name="Land M."/>
            <person name="Hauser L."/>
            <person name="Larimer F."/>
            <person name="Rohde M."/>
            <person name="Goker M."/>
            <person name="Detter J.C."/>
            <person name="Kyrpides N.C."/>
            <person name="Woyke T."/>
            <person name="Schaap P.J."/>
            <person name="Plugge C.M."/>
            <person name="Muyzer G."/>
            <person name="Kuever J."/>
            <person name="Pereira I.A."/>
            <person name="Parshina S.N."/>
            <person name="Bernier-Latmani R."/>
            <person name="Stams A.J."/>
            <person name="Klenk H.P."/>
        </authorList>
    </citation>
    <scope>NUCLEOTIDE SEQUENCE [LARGE SCALE GENOMIC DNA]</scope>
    <source>
        <strain evidence="10">ATCC 23193 / DSM 2154 / NCIB 8452 / DL</strain>
    </source>
</reference>
<evidence type="ECO:0000256" key="6">
    <source>
        <dbReference type="SAM" id="Coils"/>
    </source>
</evidence>
<evidence type="ECO:0000256" key="1">
    <source>
        <dbReference type="ARBA" id="ARBA00004141"/>
    </source>
</evidence>
<evidence type="ECO:0000256" key="3">
    <source>
        <dbReference type="ARBA" id="ARBA00022989"/>
    </source>
</evidence>
<keyword evidence="5" id="KW-0802">TPR repeat</keyword>
<feature type="repeat" description="TPR" evidence="5">
    <location>
        <begin position="591"/>
        <end position="624"/>
    </location>
</feature>
<evidence type="ECO:0000256" key="4">
    <source>
        <dbReference type="ARBA" id="ARBA00023136"/>
    </source>
</evidence>
<evidence type="ECO:0000313" key="9">
    <source>
        <dbReference type="EMBL" id="AEG61878.1"/>
    </source>
</evidence>
<dbReference type="PANTHER" id="PTHR37422:SF13">
    <property type="entry name" value="LIPOPOLYSACCHARIDE BIOSYNTHESIS PROTEIN PA4999-RELATED"/>
    <property type="match status" value="1"/>
</dbReference>
<evidence type="ECO:0000256" key="7">
    <source>
        <dbReference type="SAM" id="Phobius"/>
    </source>
</evidence>
<dbReference type="eggNOG" id="COG3307">
    <property type="taxonomic scope" value="Bacteria"/>
</dbReference>
<sequence>MSTVSIKRNIKKKTAIKSENIIEQIAFWGFCILLVFSPFFSGLFFAKDQRVALIFAMIIFWLTSLIYYRGENRIFSVEPLNFMILGLPLIYMMATFSAANYAFSLDEVIENLLYFLVFWSAVKLLRSGKNIRNIFFVIYLTALGVSIAGIFTASGFLQIKDGFLTSDGGTIASTFQYKNSLASFLTASIFIGSYLREELSTNLHKGVLSVGNFLLLMVFFSTQSHGGYIIFGIFMVVLWFLSPISKRFSLITSTIILSLLGLLVSKMFLFGITEKNIGLAWLWIIGGITVVSLGQWAIMKFCNSDSAIKITFRQLLITMIIIIIVGSAALGSLGVFQIIMEKIHMHGAMERLTIYQDGLKMIKERPILGWGGGGWSEAYSIYQGYGYTARQTHSYFLQIAIETGLAGLLIAATIWIIFLIKSIKIYIASLTYDHSRSLVATLICSVLAIISHAVFDFDLSLAALTITMFTLMACLVAVGSAQEAESKETKETPKNKFSRYKLAISTTLAVTVIGGTLIMISSSNLASASVNAVTSGDGERAETLIHQAIMMNPLASENYGIASQLQGVVFGKQDKAIEYAEKAARMARYNPERQYELAIAYLRANQNDQAVSAAQKAVELAPLKVRYYELFSNVLISAATSELKAGRDNIASKFINQTLSIPKNMNSVMESVQPEKRELWVYAPPLTVTDKIKLNIGIANLLAGNLDQAVSNINEAAQNPEVQKESLIWQALLAQRQGDLAKSQEILQKAEKENPSIKKQFAELISLKPLLN</sequence>
<dbReference type="OrthoDB" id="1808577at2"/>
<feature type="transmembrane region" description="Helical" evidence="7">
    <location>
        <begin position="177"/>
        <end position="195"/>
    </location>
</feature>
<comment type="subcellular location">
    <subcellularLocation>
        <location evidence="1">Membrane</location>
        <topology evidence="1">Multi-pass membrane protein</topology>
    </subcellularLocation>
</comment>
<feature type="transmembrane region" description="Helical" evidence="7">
    <location>
        <begin position="461"/>
        <end position="481"/>
    </location>
</feature>
<feature type="transmembrane region" description="Helical" evidence="7">
    <location>
        <begin position="80"/>
        <end position="102"/>
    </location>
</feature>
<feature type="transmembrane region" description="Helical" evidence="7">
    <location>
        <begin position="281"/>
        <end position="303"/>
    </location>
</feature>
<dbReference type="InterPro" id="IPR019734">
    <property type="entry name" value="TPR_rpt"/>
</dbReference>
<dbReference type="GO" id="GO:0016020">
    <property type="term" value="C:membrane"/>
    <property type="evidence" value="ECO:0007669"/>
    <property type="project" value="UniProtKB-SubCell"/>
</dbReference>
<keyword evidence="4 7" id="KW-0472">Membrane</keyword>
<feature type="transmembrane region" description="Helical" evidence="7">
    <location>
        <begin position="502"/>
        <end position="520"/>
    </location>
</feature>
<evidence type="ECO:0000259" key="8">
    <source>
        <dbReference type="Pfam" id="PF04932"/>
    </source>
</evidence>
<evidence type="ECO:0000256" key="5">
    <source>
        <dbReference type="PROSITE-ProRule" id="PRU00339"/>
    </source>
</evidence>
<dbReference type="KEGG" id="dru:Desru_3678"/>
<dbReference type="InterPro" id="IPR011990">
    <property type="entry name" value="TPR-like_helical_dom_sf"/>
</dbReference>
<dbReference type="InterPro" id="IPR051533">
    <property type="entry name" value="WaaL-like"/>
</dbReference>
<dbReference type="PROSITE" id="PS50005">
    <property type="entry name" value="TPR"/>
    <property type="match status" value="1"/>
</dbReference>
<dbReference type="PANTHER" id="PTHR37422">
    <property type="entry name" value="TEICHURONIC ACID BIOSYNTHESIS PROTEIN TUAE"/>
    <property type="match status" value="1"/>
</dbReference>
<evidence type="ECO:0000313" key="10">
    <source>
        <dbReference type="Proteomes" id="UP000009234"/>
    </source>
</evidence>
<dbReference type="Proteomes" id="UP000009234">
    <property type="component" value="Chromosome"/>
</dbReference>